<gene>
    <name evidence="5" type="ORF">NTEN_LOCUS18015</name>
</gene>
<feature type="domain" description="Choline/carnitine acyltransferase" evidence="4">
    <location>
        <begin position="15"/>
        <end position="72"/>
    </location>
</feature>
<dbReference type="PANTHER" id="PTHR22589:SF103">
    <property type="entry name" value="CARNITINE O-ACETYL-TRANSFERASE, ISOFORM A-RELATED"/>
    <property type="match status" value="1"/>
</dbReference>
<dbReference type="AlphaFoldDB" id="A0A6H5HBX2"/>
<dbReference type="PANTHER" id="PTHR22589">
    <property type="entry name" value="CARNITINE O-ACYLTRANSFERASE"/>
    <property type="match status" value="1"/>
</dbReference>
<dbReference type="Gene3D" id="3.30.559.10">
    <property type="entry name" value="Chloramphenicol acetyltransferase-like domain"/>
    <property type="match status" value="1"/>
</dbReference>
<evidence type="ECO:0000256" key="1">
    <source>
        <dbReference type="ARBA" id="ARBA00005232"/>
    </source>
</evidence>
<keyword evidence="2" id="KW-0808">Transferase</keyword>
<sequence length="363" mass="40752">MVNFTNLGSVLFRLLEEWWINTAYLEYRDPVVVFSSPGLLFPPKKFANLDDQLDTAAKLAIAAVSYKALIDKYHPSSKHIIVVFKNNYYKVDVIKNGSALKPAEFIVGKNSGWGLNYEHSPAEGQAIARLMDHIIEEMITDDLEFNCIHFTDFGKNAIKKLKVSPDSFLQMAMQYAFYRTHKTPGAHYETGSTRMFMGGRTETIRSCSEESIRFAQAMLDCNVSEAAKARALLQAINAHKEYTLLAMSAQGVDRHLLGLRKIAAEEGITEGLEIFQDVGWTRSTHMRLSTSQVAAKCDGFMVYGPLVKDGYACCYNPQDEAIFFGTSAWRSCCETDLLKFGDALQSSLREMRSVLEKNPKAKL</sequence>
<keyword evidence="3" id="KW-0012">Acyltransferase</keyword>
<feature type="domain" description="Choline/carnitine acyltransferase" evidence="4">
    <location>
        <begin position="139"/>
        <end position="345"/>
    </location>
</feature>
<evidence type="ECO:0000313" key="5">
    <source>
        <dbReference type="EMBL" id="CAB0013404.1"/>
    </source>
</evidence>
<protein>
    <recommendedName>
        <fullName evidence="4">Choline/carnitine acyltransferase domain-containing protein</fullName>
    </recommendedName>
</protein>
<dbReference type="InterPro" id="IPR039551">
    <property type="entry name" value="Cho/carn_acyl_trans"/>
</dbReference>
<dbReference type="GO" id="GO:0004092">
    <property type="term" value="F:carnitine O-acetyltransferase activity"/>
    <property type="evidence" value="ECO:0007669"/>
    <property type="project" value="TreeGrafter"/>
</dbReference>
<dbReference type="Proteomes" id="UP000479000">
    <property type="component" value="Unassembled WGS sequence"/>
</dbReference>
<dbReference type="Pfam" id="PF00755">
    <property type="entry name" value="Carn_acyltransf"/>
    <property type="match status" value="2"/>
</dbReference>
<name>A0A6H5HBX2_9HEMI</name>
<dbReference type="OrthoDB" id="240216at2759"/>
<evidence type="ECO:0000256" key="3">
    <source>
        <dbReference type="ARBA" id="ARBA00023315"/>
    </source>
</evidence>
<proteinExistence type="inferred from homology"/>
<comment type="similarity">
    <text evidence="1">Belongs to the carnitine/choline acetyltransferase family.</text>
</comment>
<evidence type="ECO:0000259" key="4">
    <source>
        <dbReference type="Pfam" id="PF00755"/>
    </source>
</evidence>
<dbReference type="GO" id="GO:0019254">
    <property type="term" value="P:carnitine metabolic process, CoA-linked"/>
    <property type="evidence" value="ECO:0007669"/>
    <property type="project" value="TreeGrafter"/>
</dbReference>
<dbReference type="Gene3D" id="3.30.559.70">
    <property type="entry name" value="Choline/Carnitine o-acyltransferase, domain 2"/>
    <property type="match status" value="1"/>
</dbReference>
<keyword evidence="6" id="KW-1185">Reference proteome</keyword>
<dbReference type="SUPFAM" id="SSF52777">
    <property type="entry name" value="CoA-dependent acyltransferases"/>
    <property type="match status" value="2"/>
</dbReference>
<reference evidence="5 6" key="1">
    <citation type="submission" date="2020-02" db="EMBL/GenBank/DDBJ databases">
        <authorList>
            <person name="Ferguson B K."/>
        </authorList>
    </citation>
    <scope>NUCLEOTIDE SEQUENCE [LARGE SCALE GENOMIC DNA]</scope>
</reference>
<evidence type="ECO:0000313" key="6">
    <source>
        <dbReference type="Proteomes" id="UP000479000"/>
    </source>
</evidence>
<accession>A0A6H5HBX2</accession>
<evidence type="ECO:0000256" key="2">
    <source>
        <dbReference type="ARBA" id="ARBA00022679"/>
    </source>
</evidence>
<dbReference type="InterPro" id="IPR000542">
    <property type="entry name" value="Carn_acyl_trans"/>
</dbReference>
<dbReference type="EMBL" id="CADCXU010026606">
    <property type="protein sequence ID" value="CAB0013404.1"/>
    <property type="molecule type" value="Genomic_DNA"/>
</dbReference>
<dbReference type="GO" id="GO:0005777">
    <property type="term" value="C:peroxisome"/>
    <property type="evidence" value="ECO:0007669"/>
    <property type="project" value="TreeGrafter"/>
</dbReference>
<organism evidence="5 6">
    <name type="scientific">Nesidiocoris tenuis</name>
    <dbReference type="NCBI Taxonomy" id="355587"/>
    <lineage>
        <taxon>Eukaryota</taxon>
        <taxon>Metazoa</taxon>
        <taxon>Ecdysozoa</taxon>
        <taxon>Arthropoda</taxon>
        <taxon>Hexapoda</taxon>
        <taxon>Insecta</taxon>
        <taxon>Pterygota</taxon>
        <taxon>Neoptera</taxon>
        <taxon>Paraneoptera</taxon>
        <taxon>Hemiptera</taxon>
        <taxon>Heteroptera</taxon>
        <taxon>Panheteroptera</taxon>
        <taxon>Cimicomorpha</taxon>
        <taxon>Miridae</taxon>
        <taxon>Dicyphina</taxon>
        <taxon>Nesidiocoris</taxon>
    </lineage>
</organism>
<dbReference type="InterPro" id="IPR042231">
    <property type="entry name" value="Cho/carn_acyl_trans_2"/>
</dbReference>
<dbReference type="InterPro" id="IPR023213">
    <property type="entry name" value="CAT-like_dom_sf"/>
</dbReference>